<dbReference type="Pfam" id="PF24809">
    <property type="entry name" value="DUF7708"/>
    <property type="match status" value="1"/>
</dbReference>
<feature type="repeat" description="WD" evidence="2">
    <location>
        <begin position="894"/>
        <end position="935"/>
    </location>
</feature>
<dbReference type="Proteomes" id="UP000799441">
    <property type="component" value="Unassembled WGS sequence"/>
</dbReference>
<keyword evidence="6" id="KW-1185">Reference proteome</keyword>
<dbReference type="InterPro" id="IPR056884">
    <property type="entry name" value="NPHP3-like_N"/>
</dbReference>
<keyword evidence="1" id="KW-0677">Repeat</keyword>
<dbReference type="SUPFAM" id="SSF52540">
    <property type="entry name" value="P-loop containing nucleoside triphosphate hydrolases"/>
    <property type="match status" value="1"/>
</dbReference>
<sequence>MSSAIPLRKRDRLFNKLRSSPSVASQPSAPARPALSLPQTNDLSQQFLHDALEELADGDKALIQEHVTSEIGTTIQAAYNAAEKQKTACEEKRWPGGDTANKVLLWLDRFKAVGDVIANVDPVHVGLPWAGIRVLLGAAVADIHQMSALLSGMNLALCFANRLQAYLAYFQHLATALTTDNLRKALLTLFAHVLRFLATAIRTFNANRAARKFQALWRTSDLDAFEDQCDKLGARAEIEANNCDRELREKELIKAEQWRMDLAVTLQKIDSIQSVTMSLDVLRTKVDLSKLSVVWDAVYNSSPEGQMSTCLQGTRSEILHNIQQWADSPDSKFIFWLCGKAGTGKSTISRTVAQILDKPRGNDKQQRLGASFFFKRGEQSRSNASLFFSTIAAQLADLIPELRTPISAALDKDSFLCGKALQEQFEKLLLKPLLNMDTARLPQQGVVIVIDALDECAQSTDIRQILRLLAKIKTESALRLRIFLTSRPQLPIKLGFRELDINGHQNLHHDIILEEVQKQTISRDIRAYFDAEFAKIREDRYDDVLLKDWPSEADKQALVKLAVPLFIFATTVCRFVSETKPRTRLQLILAQNYTAVPSHLAKTYLPILDHLLEGKVESEKQEIIQDFRKIVGPIVLAADPLSVMSLAGLLCIQPQSISEEIGDLLNQLHSVLEIPLNLDNPVRLLHLSFRDFLVDKEREDRGGFWIDEVETHKQLAHYCLRRLSEDGALHIDICDIVQPGTRRFKLTTQQISANIPPDVAYACSYWPLHFVKSRQRLLNNSPVYHFLQQHFLHWLEALSWLGKLSSAIVHISDLLSIAQVSESNKVLDFLQDAKRFVFQNRYVIDLAPLQIYHSAVIFSPVQSIIRNTFYRQIPQLWACVPNVPKKWSAEMQKLEGHDRWVNAVAFSPDGQVIASVSNDKTVRLWSAATGEQRQKLEGHNDW</sequence>
<dbReference type="InterPro" id="IPR001680">
    <property type="entry name" value="WD40_rpt"/>
</dbReference>
<evidence type="ECO:0000313" key="6">
    <source>
        <dbReference type="Proteomes" id="UP000799441"/>
    </source>
</evidence>
<dbReference type="PROSITE" id="PS50082">
    <property type="entry name" value="WD_REPEATS_2"/>
    <property type="match status" value="1"/>
</dbReference>
<name>A0A9P4USE4_9PEZI</name>
<dbReference type="InterPro" id="IPR015943">
    <property type="entry name" value="WD40/YVTN_repeat-like_dom_sf"/>
</dbReference>
<comment type="caution">
    <text evidence="5">The sequence shown here is derived from an EMBL/GenBank/DDBJ whole genome shotgun (WGS) entry which is preliminary data.</text>
</comment>
<feature type="domain" description="NACHT" evidence="4">
    <location>
        <begin position="333"/>
        <end position="488"/>
    </location>
</feature>
<dbReference type="InterPro" id="IPR027417">
    <property type="entry name" value="P-loop_NTPase"/>
</dbReference>
<proteinExistence type="predicted"/>
<dbReference type="SUPFAM" id="SSF50978">
    <property type="entry name" value="WD40 repeat-like"/>
    <property type="match status" value="1"/>
</dbReference>
<dbReference type="SMART" id="SM00320">
    <property type="entry name" value="WD40"/>
    <property type="match status" value="1"/>
</dbReference>
<dbReference type="Gene3D" id="2.130.10.10">
    <property type="entry name" value="YVTN repeat-like/Quinoprotein amine dehydrogenase"/>
    <property type="match status" value="1"/>
</dbReference>
<dbReference type="Pfam" id="PF24883">
    <property type="entry name" value="NPHP3_N"/>
    <property type="match status" value="1"/>
</dbReference>
<dbReference type="PROSITE" id="PS50294">
    <property type="entry name" value="WD_REPEATS_REGION"/>
    <property type="match status" value="1"/>
</dbReference>
<evidence type="ECO:0000313" key="5">
    <source>
        <dbReference type="EMBL" id="KAF2723571.1"/>
    </source>
</evidence>
<organism evidence="5 6">
    <name type="scientific">Polychaeton citri CBS 116435</name>
    <dbReference type="NCBI Taxonomy" id="1314669"/>
    <lineage>
        <taxon>Eukaryota</taxon>
        <taxon>Fungi</taxon>
        <taxon>Dikarya</taxon>
        <taxon>Ascomycota</taxon>
        <taxon>Pezizomycotina</taxon>
        <taxon>Dothideomycetes</taxon>
        <taxon>Dothideomycetidae</taxon>
        <taxon>Capnodiales</taxon>
        <taxon>Capnodiaceae</taxon>
        <taxon>Polychaeton</taxon>
    </lineage>
</organism>
<dbReference type="InterPro" id="IPR036322">
    <property type="entry name" value="WD40_repeat_dom_sf"/>
</dbReference>
<dbReference type="PANTHER" id="PTHR10039">
    <property type="entry name" value="AMELOGENIN"/>
    <property type="match status" value="1"/>
</dbReference>
<feature type="non-terminal residue" evidence="5">
    <location>
        <position position="942"/>
    </location>
</feature>
<dbReference type="Gene3D" id="3.40.50.300">
    <property type="entry name" value="P-loop containing nucleotide triphosphate hydrolases"/>
    <property type="match status" value="1"/>
</dbReference>
<accession>A0A9P4USE4</accession>
<evidence type="ECO:0000259" key="4">
    <source>
        <dbReference type="PROSITE" id="PS50837"/>
    </source>
</evidence>
<dbReference type="OrthoDB" id="674604at2759"/>
<keyword evidence="2" id="KW-0853">WD repeat</keyword>
<dbReference type="InterPro" id="IPR056125">
    <property type="entry name" value="DUF7708"/>
</dbReference>
<evidence type="ECO:0000256" key="3">
    <source>
        <dbReference type="SAM" id="MobiDB-lite"/>
    </source>
</evidence>
<protein>
    <recommendedName>
        <fullName evidence="4">NACHT domain-containing protein</fullName>
    </recommendedName>
</protein>
<evidence type="ECO:0000256" key="2">
    <source>
        <dbReference type="PROSITE-ProRule" id="PRU00221"/>
    </source>
</evidence>
<dbReference type="AlphaFoldDB" id="A0A9P4USE4"/>
<feature type="region of interest" description="Disordered" evidence="3">
    <location>
        <begin position="18"/>
        <end position="37"/>
    </location>
</feature>
<gene>
    <name evidence="5" type="ORF">K431DRAFT_301481</name>
</gene>
<reference evidence="5" key="1">
    <citation type="journal article" date="2020" name="Stud. Mycol.">
        <title>101 Dothideomycetes genomes: a test case for predicting lifestyles and emergence of pathogens.</title>
        <authorList>
            <person name="Haridas S."/>
            <person name="Albert R."/>
            <person name="Binder M."/>
            <person name="Bloem J."/>
            <person name="Labutti K."/>
            <person name="Salamov A."/>
            <person name="Andreopoulos B."/>
            <person name="Baker S."/>
            <person name="Barry K."/>
            <person name="Bills G."/>
            <person name="Bluhm B."/>
            <person name="Cannon C."/>
            <person name="Castanera R."/>
            <person name="Culley D."/>
            <person name="Daum C."/>
            <person name="Ezra D."/>
            <person name="Gonzalez J."/>
            <person name="Henrissat B."/>
            <person name="Kuo A."/>
            <person name="Liang C."/>
            <person name="Lipzen A."/>
            <person name="Lutzoni F."/>
            <person name="Magnuson J."/>
            <person name="Mondo S."/>
            <person name="Nolan M."/>
            <person name="Ohm R."/>
            <person name="Pangilinan J."/>
            <person name="Park H.-J."/>
            <person name="Ramirez L."/>
            <person name="Alfaro M."/>
            <person name="Sun H."/>
            <person name="Tritt A."/>
            <person name="Yoshinaga Y."/>
            <person name="Zwiers L.-H."/>
            <person name="Turgeon B."/>
            <person name="Goodwin S."/>
            <person name="Spatafora J."/>
            <person name="Crous P."/>
            <person name="Grigoriev I."/>
        </authorList>
    </citation>
    <scope>NUCLEOTIDE SEQUENCE</scope>
    <source>
        <strain evidence="5">CBS 116435</strain>
    </source>
</reference>
<dbReference type="PROSITE" id="PS50837">
    <property type="entry name" value="NACHT"/>
    <property type="match status" value="1"/>
</dbReference>
<dbReference type="Pfam" id="PF00400">
    <property type="entry name" value="WD40"/>
    <property type="match status" value="1"/>
</dbReference>
<dbReference type="EMBL" id="MU003775">
    <property type="protein sequence ID" value="KAF2723571.1"/>
    <property type="molecule type" value="Genomic_DNA"/>
</dbReference>
<dbReference type="PANTHER" id="PTHR10039:SF17">
    <property type="entry name" value="FUNGAL STAND N-TERMINAL GOODBYE DOMAIN-CONTAINING PROTEIN-RELATED"/>
    <property type="match status" value="1"/>
</dbReference>
<dbReference type="InterPro" id="IPR007111">
    <property type="entry name" value="NACHT_NTPase"/>
</dbReference>
<evidence type="ECO:0000256" key="1">
    <source>
        <dbReference type="ARBA" id="ARBA00022737"/>
    </source>
</evidence>